<dbReference type="Pfam" id="PF01262">
    <property type="entry name" value="AlaDh_PNT_C"/>
    <property type="match status" value="1"/>
</dbReference>
<evidence type="ECO:0000313" key="8">
    <source>
        <dbReference type="Proteomes" id="UP000679220"/>
    </source>
</evidence>
<evidence type="ECO:0000256" key="2">
    <source>
        <dbReference type="ARBA" id="ARBA00012897"/>
    </source>
</evidence>
<reference evidence="7" key="2">
    <citation type="submission" date="2021-04" db="EMBL/GenBank/DDBJ databases">
        <authorList>
            <person name="Zhang T."/>
            <person name="Zhang Y."/>
            <person name="Lu D."/>
            <person name="Zuo D."/>
            <person name="Du Z."/>
        </authorList>
    </citation>
    <scope>NUCLEOTIDE SEQUENCE</scope>
    <source>
        <strain evidence="7">JR1</strain>
    </source>
</reference>
<dbReference type="InterPro" id="IPR007886">
    <property type="entry name" value="AlaDH/PNT_N"/>
</dbReference>
<dbReference type="EMBL" id="JAGTAR010000002">
    <property type="protein sequence ID" value="MBR8534341.1"/>
    <property type="molecule type" value="Genomic_DNA"/>
</dbReference>
<reference evidence="7" key="1">
    <citation type="journal article" date="2018" name="Int. J. Syst. Evol. Microbiol.">
        <title>Carboxylicivirga sediminis sp. nov., isolated from coastal sediment.</title>
        <authorList>
            <person name="Wang F.Q."/>
            <person name="Ren L.H."/>
            <person name="Zou R.J."/>
            <person name="Sun Y.Z."/>
            <person name="Liu X.J."/>
            <person name="Jiang F."/>
            <person name="Liu L.J."/>
        </authorList>
    </citation>
    <scope>NUCLEOTIDE SEQUENCE</scope>
    <source>
        <strain evidence="7">JR1</strain>
    </source>
</reference>
<dbReference type="SUPFAM" id="SSF52283">
    <property type="entry name" value="Formate/glycerate dehydrogenase catalytic domain-like"/>
    <property type="match status" value="1"/>
</dbReference>
<dbReference type="InterPro" id="IPR036291">
    <property type="entry name" value="NAD(P)-bd_dom_sf"/>
</dbReference>
<keyword evidence="4" id="KW-0520">NAD</keyword>
<evidence type="ECO:0000256" key="3">
    <source>
        <dbReference type="ARBA" id="ARBA00023002"/>
    </source>
</evidence>
<dbReference type="SMART" id="SM01003">
    <property type="entry name" value="AlaDh_PNT_N"/>
    <property type="match status" value="1"/>
</dbReference>
<dbReference type="GO" id="GO:0005886">
    <property type="term" value="C:plasma membrane"/>
    <property type="evidence" value="ECO:0007669"/>
    <property type="project" value="TreeGrafter"/>
</dbReference>
<dbReference type="InterPro" id="IPR007698">
    <property type="entry name" value="AlaDH/PNT_NAD(H)-bd"/>
</dbReference>
<dbReference type="SUPFAM" id="SSF51735">
    <property type="entry name" value="NAD(P)-binding Rossmann-fold domains"/>
    <property type="match status" value="1"/>
</dbReference>
<dbReference type="PANTHER" id="PTHR42795:SF1">
    <property type="entry name" value="ALANINE DEHYDROGENASE"/>
    <property type="match status" value="1"/>
</dbReference>
<keyword evidence="8" id="KW-1185">Reference proteome</keyword>
<comment type="caution">
    <text evidence="7">The sequence shown here is derived from an EMBL/GenBank/DDBJ whole genome shotgun (WGS) entry which is preliminary data.</text>
</comment>
<evidence type="ECO:0000259" key="6">
    <source>
        <dbReference type="SMART" id="SM01003"/>
    </source>
</evidence>
<gene>
    <name evidence="7" type="ORF">KDU71_02130</name>
</gene>
<dbReference type="AlphaFoldDB" id="A0A941EZJ7"/>
<dbReference type="EC" id="1.4.1.1" evidence="2"/>
<dbReference type="Gene3D" id="3.40.50.720">
    <property type="entry name" value="NAD(P)-binding Rossmann-like Domain"/>
    <property type="match status" value="2"/>
</dbReference>
<protein>
    <recommendedName>
        <fullName evidence="2">alanine dehydrogenase</fullName>
        <ecNumber evidence="2">1.4.1.1</ecNumber>
    </recommendedName>
</protein>
<keyword evidence="3" id="KW-0560">Oxidoreductase</keyword>
<name>A0A941EZJ7_9BACT</name>
<sequence>MGDKTSYFPMGQSHLLPQEEMLEVGRQKKKLSIGIPKESSHFENRVALTPQGVELLVENGHNVLFESGAGDRAHYFDHDFAECGAQIVKEKSQVLKADIILKVSALTEDEINQLEPNQLIISLLNLYNQTRESLQKMLDRRLNAIAFELLKDENGCYPVVRSMSEIEGATSVMIASEYLSKAHNGKGVLLGGVTGISPADLVILGAGTAGEFAAKAALGLGASVKVFDNSYHKLRELERNVGQRIFTSVLHPQALTKALQSADAVLGSIRHMHAGRSFMVTEDQVAQMKKGSIIIDLSMDQGGCFESSKCTDFDHPVFTKHGVIHHCVPNVASRVSRTSSIALSNIFAPIILRLGEAGGMHHLIKEDIGLSNGVYLYKGILTNSYIGRRFNMPYKDIGLLMAAF</sequence>
<evidence type="ECO:0000259" key="5">
    <source>
        <dbReference type="SMART" id="SM01002"/>
    </source>
</evidence>
<accession>A0A941EZJ7</accession>
<dbReference type="PANTHER" id="PTHR42795">
    <property type="entry name" value="ALANINE DEHYDROGENASE"/>
    <property type="match status" value="1"/>
</dbReference>
<proteinExistence type="inferred from homology"/>
<evidence type="ECO:0000256" key="4">
    <source>
        <dbReference type="ARBA" id="ARBA00023027"/>
    </source>
</evidence>
<feature type="domain" description="Alanine dehydrogenase/pyridine nucleotide transhydrogenase N-terminal" evidence="6">
    <location>
        <begin position="34"/>
        <end position="167"/>
    </location>
</feature>
<feature type="domain" description="Alanine dehydrogenase/pyridine nucleotide transhydrogenase NAD(H)-binding" evidence="5">
    <location>
        <begin position="179"/>
        <end position="327"/>
    </location>
</feature>
<organism evidence="7 8">
    <name type="scientific">Carboxylicivirga sediminis</name>
    <dbReference type="NCBI Taxonomy" id="2006564"/>
    <lineage>
        <taxon>Bacteria</taxon>
        <taxon>Pseudomonadati</taxon>
        <taxon>Bacteroidota</taxon>
        <taxon>Bacteroidia</taxon>
        <taxon>Marinilabiliales</taxon>
        <taxon>Marinilabiliaceae</taxon>
        <taxon>Carboxylicivirga</taxon>
    </lineage>
</organism>
<evidence type="ECO:0000256" key="1">
    <source>
        <dbReference type="ARBA" id="ARBA00005689"/>
    </source>
</evidence>
<dbReference type="InterPro" id="IPR008141">
    <property type="entry name" value="Ala_DH"/>
</dbReference>
<dbReference type="SMART" id="SM01002">
    <property type="entry name" value="AlaDh_PNT_C"/>
    <property type="match status" value="1"/>
</dbReference>
<dbReference type="GO" id="GO:0000286">
    <property type="term" value="F:alanine dehydrogenase activity"/>
    <property type="evidence" value="ECO:0007669"/>
    <property type="project" value="UniProtKB-EC"/>
</dbReference>
<dbReference type="PROSITE" id="PS00837">
    <property type="entry name" value="ALADH_PNT_2"/>
    <property type="match status" value="1"/>
</dbReference>
<dbReference type="Proteomes" id="UP000679220">
    <property type="component" value="Unassembled WGS sequence"/>
</dbReference>
<dbReference type="CDD" id="cd05305">
    <property type="entry name" value="L-AlaDH"/>
    <property type="match status" value="1"/>
</dbReference>
<evidence type="ECO:0000313" key="7">
    <source>
        <dbReference type="EMBL" id="MBR8534341.1"/>
    </source>
</evidence>
<dbReference type="GO" id="GO:0042853">
    <property type="term" value="P:L-alanine catabolic process"/>
    <property type="evidence" value="ECO:0007669"/>
    <property type="project" value="InterPro"/>
</dbReference>
<dbReference type="Pfam" id="PF05222">
    <property type="entry name" value="AlaDh_PNT_N"/>
    <property type="match status" value="1"/>
</dbReference>
<dbReference type="InterPro" id="IPR008143">
    <property type="entry name" value="Ala_DH/PNT_CS2"/>
</dbReference>
<comment type="similarity">
    <text evidence="1">Belongs to the AlaDH/PNT family.</text>
</comment>